<dbReference type="InterPro" id="IPR036388">
    <property type="entry name" value="WH-like_DNA-bd_sf"/>
</dbReference>
<comment type="subcellular location">
    <subcellularLocation>
        <location evidence="1">Cell inner membrane</location>
        <topology evidence="1">Multi-pass membrane protein</topology>
    </subcellularLocation>
</comment>
<evidence type="ECO:0000256" key="5">
    <source>
        <dbReference type="ARBA" id="ARBA00022692"/>
    </source>
</evidence>
<evidence type="ECO:0000256" key="1">
    <source>
        <dbReference type="ARBA" id="ARBA00004429"/>
    </source>
</evidence>
<dbReference type="Gene3D" id="1.10.10.10">
    <property type="entry name" value="Winged helix-like DNA-binding domain superfamily/Winged helix DNA-binding domain"/>
    <property type="match status" value="1"/>
</dbReference>
<dbReference type="InterPro" id="IPR001845">
    <property type="entry name" value="HTH_ArsR_DNA-bd_dom"/>
</dbReference>
<dbReference type="NCBIfam" id="NF033788">
    <property type="entry name" value="HTH_metalloreg"/>
    <property type="match status" value="1"/>
</dbReference>
<sequence length="490" mass="51540">LASINTGSTNSPPYIAGLAYWANVSDLRSDLVGDQTVSAFMIDVVENGGAKTQTTNPFYLAAKYGGFTDSNSNKKPDVRSEWTSDAAGSTSIASYPNGTPSNFAQANNPSKMTTALQTAFASITAATDPALAGLSTTGRGAQVFSSAYVFQSSFDSSDWHGDLIAYQIVQTNATTPPVLIQDNTHGWRAKSTLETQLNGNAGVSSRNVLTYNQASNLGVAFNTTWFNSLSASAAQKVALNGSDGQGAKRVDYLRGDKTYEATGSSPKFRARNYRLGDIVNSTPVYMAAPTSVLLVDGEKTVSELEKLTGIRQPTLSQQLGVLRNEGLVATRREGKWIYYSVASAEAMVMLSALHGVFCGDGGLLIGLAASWLVLMNGRIAGISGMLGGLVDRAGDWPLRLAFVLGLIAAPLAWRGLIGPLPVPQLGTPLPLLLLAGVLVGIGTRLAAGCTSGHGVCGLSRLSPRSLLATLSFMGRDDLTVFGMRHLLGWS</sequence>
<feature type="transmembrane region" description="Helical" evidence="8">
    <location>
        <begin position="398"/>
        <end position="417"/>
    </location>
</feature>
<dbReference type="InterPro" id="IPR036390">
    <property type="entry name" value="WH_DNA-bd_sf"/>
</dbReference>
<dbReference type="PANTHER" id="PTHR30574:SF1">
    <property type="entry name" value="SULPHUR TRANSPORT DOMAIN-CONTAINING PROTEIN"/>
    <property type="match status" value="1"/>
</dbReference>
<dbReference type="Proteomes" id="UP000075882">
    <property type="component" value="Unassembled WGS sequence"/>
</dbReference>
<dbReference type="GO" id="GO:0005886">
    <property type="term" value="C:plasma membrane"/>
    <property type="evidence" value="ECO:0007669"/>
    <property type="project" value="UniProtKB-SubCell"/>
</dbReference>
<protein>
    <recommendedName>
        <fullName evidence="9">HTH arsR-type domain-containing protein</fullName>
    </recommendedName>
</protein>
<keyword evidence="6 8" id="KW-1133">Transmembrane helix</keyword>
<dbReference type="InterPro" id="IPR007272">
    <property type="entry name" value="Sulf_transp_TsuA/YedE"/>
</dbReference>
<feature type="transmembrane region" description="Helical" evidence="8">
    <location>
        <begin position="429"/>
        <end position="447"/>
    </location>
</feature>
<evidence type="ECO:0000256" key="4">
    <source>
        <dbReference type="ARBA" id="ARBA00022519"/>
    </source>
</evidence>
<keyword evidence="4" id="KW-0997">Cell inner membrane</keyword>
<evidence type="ECO:0000256" key="7">
    <source>
        <dbReference type="ARBA" id="ARBA00023136"/>
    </source>
</evidence>
<dbReference type="PANTHER" id="PTHR30574">
    <property type="entry name" value="INNER MEMBRANE PROTEIN YEDE"/>
    <property type="match status" value="1"/>
</dbReference>
<feature type="domain" description="HTH arsR-type" evidence="9">
    <location>
        <begin position="260"/>
        <end position="361"/>
    </location>
</feature>
<keyword evidence="2" id="KW-0813">Transport</keyword>
<dbReference type="InterPro" id="IPR011991">
    <property type="entry name" value="ArsR-like_HTH"/>
</dbReference>
<dbReference type="AlphaFoldDB" id="A0A8W7P324"/>
<keyword evidence="7 8" id="KW-0472">Membrane</keyword>
<evidence type="ECO:0000313" key="10">
    <source>
        <dbReference type="EnsemblMetazoa" id="ACOM024150-PA.1"/>
    </source>
</evidence>
<keyword evidence="5 8" id="KW-0812">Transmembrane</keyword>
<dbReference type="PROSITE" id="PS50987">
    <property type="entry name" value="HTH_ARSR_2"/>
    <property type="match status" value="1"/>
</dbReference>
<dbReference type="PRINTS" id="PR00778">
    <property type="entry name" value="HTHARSR"/>
</dbReference>
<evidence type="ECO:0000256" key="6">
    <source>
        <dbReference type="ARBA" id="ARBA00022989"/>
    </source>
</evidence>
<dbReference type="EnsemblMetazoa" id="ACOM024150-RA">
    <property type="protein sequence ID" value="ACOM024150-PA.1"/>
    <property type="gene ID" value="ACOM024150"/>
</dbReference>
<reference evidence="10" key="1">
    <citation type="submission" date="2022-08" db="UniProtKB">
        <authorList>
            <consortium name="EnsemblMetazoa"/>
        </authorList>
    </citation>
    <scope>IDENTIFICATION</scope>
</reference>
<proteinExistence type="predicted"/>
<accession>A0A8W7P324</accession>
<name>A0A8W7P324_ANOCL</name>
<keyword evidence="3" id="KW-1003">Cell membrane</keyword>
<dbReference type="SMART" id="SM00418">
    <property type="entry name" value="HTH_ARSR"/>
    <property type="match status" value="1"/>
</dbReference>
<evidence type="ECO:0000256" key="3">
    <source>
        <dbReference type="ARBA" id="ARBA00022475"/>
    </source>
</evidence>
<evidence type="ECO:0000259" key="9">
    <source>
        <dbReference type="PROSITE" id="PS50987"/>
    </source>
</evidence>
<evidence type="ECO:0000256" key="2">
    <source>
        <dbReference type="ARBA" id="ARBA00022448"/>
    </source>
</evidence>
<dbReference type="Pfam" id="PF01022">
    <property type="entry name" value="HTH_5"/>
    <property type="match status" value="1"/>
</dbReference>
<evidence type="ECO:0000256" key="8">
    <source>
        <dbReference type="SAM" id="Phobius"/>
    </source>
</evidence>
<organism evidence="10">
    <name type="scientific">Anopheles coluzzii</name>
    <name type="common">African malaria mosquito</name>
    <dbReference type="NCBI Taxonomy" id="1518534"/>
    <lineage>
        <taxon>Eukaryota</taxon>
        <taxon>Metazoa</taxon>
        <taxon>Ecdysozoa</taxon>
        <taxon>Arthropoda</taxon>
        <taxon>Hexapoda</taxon>
        <taxon>Insecta</taxon>
        <taxon>Pterygota</taxon>
        <taxon>Neoptera</taxon>
        <taxon>Endopterygota</taxon>
        <taxon>Diptera</taxon>
        <taxon>Nematocera</taxon>
        <taxon>Culicoidea</taxon>
        <taxon>Culicidae</taxon>
        <taxon>Anophelinae</taxon>
        <taxon>Anopheles</taxon>
    </lineage>
</organism>
<dbReference type="SUPFAM" id="SSF46785">
    <property type="entry name" value="Winged helix' DNA-binding domain"/>
    <property type="match status" value="1"/>
</dbReference>
<feature type="transmembrane region" description="Helical" evidence="8">
    <location>
        <begin position="363"/>
        <end position="386"/>
    </location>
</feature>
<dbReference type="GO" id="GO:0003700">
    <property type="term" value="F:DNA-binding transcription factor activity"/>
    <property type="evidence" value="ECO:0007669"/>
    <property type="project" value="InterPro"/>
</dbReference>
<dbReference type="CDD" id="cd00090">
    <property type="entry name" value="HTH_ARSR"/>
    <property type="match status" value="1"/>
</dbReference>